<evidence type="ECO:0000313" key="3">
    <source>
        <dbReference type="Proteomes" id="UP001321861"/>
    </source>
</evidence>
<keyword evidence="1" id="KW-0472">Membrane</keyword>
<protein>
    <submittedName>
        <fullName evidence="2">Uncharacterized protein</fullName>
    </submittedName>
</protein>
<name>A0AAU9DCL3_9LACO</name>
<feature type="transmembrane region" description="Helical" evidence="1">
    <location>
        <begin position="37"/>
        <end position="66"/>
    </location>
</feature>
<dbReference type="RefSeq" id="WP_317636444.1">
    <property type="nucleotide sequence ID" value="NZ_AP026802.1"/>
</dbReference>
<dbReference type="AlphaFoldDB" id="A0AAU9DCL3"/>
<keyword evidence="1" id="KW-0812">Transmembrane</keyword>
<keyword evidence="1" id="KW-1133">Transmembrane helix</keyword>
<evidence type="ECO:0000256" key="1">
    <source>
        <dbReference type="SAM" id="Phobius"/>
    </source>
</evidence>
<gene>
    <name evidence="2" type="ORF">XA3_09880</name>
</gene>
<evidence type="ECO:0000313" key="2">
    <source>
        <dbReference type="EMBL" id="BDR58547.1"/>
    </source>
</evidence>
<proteinExistence type="predicted"/>
<keyword evidence="3" id="KW-1185">Reference proteome</keyword>
<reference evidence="2 3" key="1">
    <citation type="journal article" date="2023" name="Microbiol. Spectr.">
        <title>Symbiosis of Carpenter Bees with Uncharacterized Lactic Acid Bacteria Showing NAD Auxotrophy.</title>
        <authorList>
            <person name="Kawasaki S."/>
            <person name="Ozawa K."/>
            <person name="Mori T."/>
            <person name="Yamamoto A."/>
            <person name="Ito M."/>
            <person name="Ohkuma M."/>
            <person name="Sakamoto M."/>
            <person name="Matsutani M."/>
        </authorList>
    </citation>
    <scope>NUCLEOTIDE SEQUENCE [LARGE SCALE GENOMIC DNA]</scope>
    <source>
        <strain evidence="2 3">XA3</strain>
    </source>
</reference>
<accession>A0AAU9DCL3</accession>
<dbReference type="EMBL" id="AP026802">
    <property type="protein sequence ID" value="BDR58547.1"/>
    <property type="molecule type" value="Genomic_DNA"/>
</dbReference>
<dbReference type="Proteomes" id="UP001321861">
    <property type="component" value="Chromosome"/>
</dbReference>
<sequence length="83" mass="9435">MRRSFALLLLSMVMALVTNFAVKLMYHFVDPRDRFLAVIILIVAIILGVIIYGFLVLKTGLANYVFGKKALQKIKKMIFRSGN</sequence>
<organism evidence="2 3">
    <name type="scientific">Xylocopilactobacillus apicola</name>
    <dbReference type="NCBI Taxonomy" id="2932184"/>
    <lineage>
        <taxon>Bacteria</taxon>
        <taxon>Bacillati</taxon>
        <taxon>Bacillota</taxon>
        <taxon>Bacilli</taxon>
        <taxon>Lactobacillales</taxon>
        <taxon>Lactobacillaceae</taxon>
        <taxon>Xylocopilactobacillus</taxon>
    </lineage>
</organism>
<dbReference type="KEGG" id="xap:XA3_09880"/>